<dbReference type="RefSeq" id="WP_053937269.1">
    <property type="nucleotide sequence ID" value="NZ_LAQT01000005.1"/>
</dbReference>
<protein>
    <recommendedName>
        <fullName evidence="1">DUF4123 domain-containing protein</fullName>
    </recommendedName>
</protein>
<comment type="caution">
    <text evidence="2">The sequence shown here is derived from an EMBL/GenBank/DDBJ whole genome shotgun (WGS) entry which is preliminary data.</text>
</comment>
<dbReference type="EMBL" id="LAQT01000005">
    <property type="protein sequence ID" value="KPC53779.1"/>
    <property type="molecule type" value="Genomic_DNA"/>
</dbReference>
<name>A0A0N0XJG5_9NEIS</name>
<dbReference type="Pfam" id="PF13503">
    <property type="entry name" value="DUF4123"/>
    <property type="match status" value="1"/>
</dbReference>
<dbReference type="Proteomes" id="UP000037939">
    <property type="component" value="Unassembled WGS sequence"/>
</dbReference>
<reference evidence="2 3" key="1">
    <citation type="submission" date="2015-07" db="EMBL/GenBank/DDBJ databases">
        <title>Draft genome sequence of the Amantichitinum ursilacus IGB-41, a new chitin-degrading bacterium.</title>
        <authorList>
            <person name="Kirstahler P."/>
            <person name="Guenther M."/>
            <person name="Grumaz C."/>
            <person name="Rupp S."/>
            <person name="Zibek S."/>
            <person name="Sohn K."/>
        </authorList>
    </citation>
    <scope>NUCLEOTIDE SEQUENCE [LARGE SCALE GENOMIC DNA]</scope>
    <source>
        <strain evidence="2 3">IGB-41</strain>
    </source>
</reference>
<organism evidence="2 3">
    <name type="scientific">Amantichitinum ursilacus</name>
    <dbReference type="NCBI Taxonomy" id="857265"/>
    <lineage>
        <taxon>Bacteria</taxon>
        <taxon>Pseudomonadati</taxon>
        <taxon>Pseudomonadota</taxon>
        <taxon>Betaproteobacteria</taxon>
        <taxon>Neisseriales</taxon>
        <taxon>Chitinibacteraceae</taxon>
        <taxon>Amantichitinum</taxon>
    </lineage>
</organism>
<keyword evidence="3" id="KW-1185">Reference proteome</keyword>
<proteinExistence type="predicted"/>
<sequence length="305" mass="34918">MNDTRNPPHDLAWAQQLQQAAQAVGQQHLDLIIDQTGWHKAFTPILKDFNPPLLWCSLLAGTPHEALGDDAPLLLRLDLQDEAHQQWLEDLIEHFAGEPRLLALLSPAPFDDLAKHLRHCLQITWPDGEGLLRFYDPRLIASVDDMLTPEQKTLFHGQTRMWAWLDRDGQPAWLAGQWSPMRRWPEQLPTLHLDSAQVDRFTAATEAEAQLKRLQLLSSLNMPSREAMFNALRAAYWHANDLNLLDERDRLGLARRYAAHGPGFLQKRPWIGRIALWNAGHLKPGQLWLDLPIDHEVLRVSLAAR</sequence>
<evidence type="ECO:0000259" key="1">
    <source>
        <dbReference type="Pfam" id="PF13503"/>
    </source>
</evidence>
<dbReference type="AlphaFoldDB" id="A0A0N0XJG5"/>
<gene>
    <name evidence="2" type="ORF">WG78_08045</name>
</gene>
<feature type="domain" description="DUF4123" evidence="1">
    <location>
        <begin position="32"/>
        <end position="152"/>
    </location>
</feature>
<dbReference type="InterPro" id="IPR025391">
    <property type="entry name" value="DUF4123"/>
</dbReference>
<dbReference type="STRING" id="857265.WG78_08045"/>
<evidence type="ECO:0000313" key="2">
    <source>
        <dbReference type="EMBL" id="KPC53779.1"/>
    </source>
</evidence>
<dbReference type="OrthoDB" id="6981030at2"/>
<evidence type="ECO:0000313" key="3">
    <source>
        <dbReference type="Proteomes" id="UP000037939"/>
    </source>
</evidence>
<accession>A0A0N0XJG5</accession>